<evidence type="ECO:0000313" key="8">
    <source>
        <dbReference type="Proteomes" id="UP000628017"/>
    </source>
</evidence>
<dbReference type="EC" id="2.1.1.199" evidence="6"/>
<dbReference type="SUPFAM" id="SSF53335">
    <property type="entry name" value="S-adenosyl-L-methionine-dependent methyltransferases"/>
    <property type="match status" value="1"/>
</dbReference>
<dbReference type="EMBL" id="BMKA01000002">
    <property type="protein sequence ID" value="GGA13304.1"/>
    <property type="molecule type" value="Genomic_DNA"/>
</dbReference>
<dbReference type="HAMAP" id="MF_01007">
    <property type="entry name" value="16SrRNA_methyltr_H"/>
    <property type="match status" value="1"/>
</dbReference>
<accession>A0A916QUW2</accession>
<dbReference type="FunFam" id="1.10.150.170:FF:000003">
    <property type="entry name" value="Ribosomal RNA small subunit methyltransferase H"/>
    <property type="match status" value="1"/>
</dbReference>
<feature type="binding site" evidence="6">
    <location>
        <begin position="38"/>
        <end position="40"/>
    </location>
    <ligand>
        <name>S-adenosyl-L-methionine</name>
        <dbReference type="ChEBI" id="CHEBI:59789"/>
    </ligand>
</feature>
<dbReference type="SUPFAM" id="SSF81799">
    <property type="entry name" value="Putative methyltransferase TM0872, insert domain"/>
    <property type="match status" value="1"/>
</dbReference>
<evidence type="ECO:0000256" key="1">
    <source>
        <dbReference type="ARBA" id="ARBA00010396"/>
    </source>
</evidence>
<evidence type="ECO:0000256" key="6">
    <source>
        <dbReference type="HAMAP-Rule" id="MF_01007"/>
    </source>
</evidence>
<keyword evidence="8" id="KW-1185">Reference proteome</keyword>
<feature type="binding site" evidence="6">
    <location>
        <position position="83"/>
    </location>
    <ligand>
        <name>S-adenosyl-L-methionine</name>
        <dbReference type="ChEBI" id="CHEBI:59789"/>
    </ligand>
</feature>
<keyword evidence="5 6" id="KW-0949">S-adenosyl-L-methionine</keyword>
<feature type="binding site" evidence="6">
    <location>
        <position position="56"/>
    </location>
    <ligand>
        <name>S-adenosyl-L-methionine</name>
        <dbReference type="ChEBI" id="CHEBI:59789"/>
    </ligand>
</feature>
<dbReference type="GO" id="GO:0071424">
    <property type="term" value="F:rRNA (cytosine-N4-)-methyltransferase activity"/>
    <property type="evidence" value="ECO:0007669"/>
    <property type="project" value="UniProtKB-UniRule"/>
</dbReference>
<keyword evidence="4 6" id="KW-0808">Transferase</keyword>
<proteinExistence type="inferred from homology"/>
<evidence type="ECO:0000256" key="4">
    <source>
        <dbReference type="ARBA" id="ARBA00022679"/>
    </source>
</evidence>
<organism evidence="7 8">
    <name type="scientific">Neptunicoccus cionae</name>
    <dbReference type="NCBI Taxonomy" id="2035344"/>
    <lineage>
        <taxon>Bacteria</taxon>
        <taxon>Pseudomonadati</taxon>
        <taxon>Pseudomonadota</taxon>
        <taxon>Alphaproteobacteria</taxon>
        <taxon>Rhodobacterales</taxon>
        <taxon>Paracoccaceae</taxon>
        <taxon>Neptunicoccus</taxon>
    </lineage>
</organism>
<dbReference type="InterPro" id="IPR023397">
    <property type="entry name" value="SAM-dep_MeTrfase_MraW_recog"/>
</dbReference>
<evidence type="ECO:0000256" key="3">
    <source>
        <dbReference type="ARBA" id="ARBA00022603"/>
    </source>
</evidence>
<comment type="similarity">
    <text evidence="1 6">Belongs to the methyltransferase superfamily. RsmH family.</text>
</comment>
<dbReference type="PANTHER" id="PTHR11265:SF0">
    <property type="entry name" value="12S RRNA N4-METHYLCYTIDINE METHYLTRANSFERASE"/>
    <property type="match status" value="1"/>
</dbReference>
<sequence length="332" mass="35798">MEQDEPTASPHIPVLLTPILKAVAPMQGRWVDGTFGAGGYTRAFLDAGADQVYAIDRDPEVFERAAAWAGTYGDRLQLVEGTFGEMDSLVPADMDGVVLDIGVSSMQIDQAERGFSFQKDGPLDMRMSQSGETAADVVNTASEAELADIFFQYGEERASRRIAKAVVAARKTAPIKTTFQLVAVIESTLPKGKPGQAHPATRTFQALRIAVNDELGQLVRGLYAAESVLAEGGVLAVVTFHSLEDRIVKRFLAARGGLNPKGNRWAPEAETDAPRFEVMGRKAVTADKDELAENPRSRSAKLRLARRTDAPVGDVDFAGLGLPRLSLKSVSR</sequence>
<evidence type="ECO:0000256" key="5">
    <source>
        <dbReference type="ARBA" id="ARBA00022691"/>
    </source>
</evidence>
<gene>
    <name evidence="6 7" type="primary">rsmH</name>
    <name evidence="7" type="ORF">GCM10011498_11560</name>
</gene>
<dbReference type="Proteomes" id="UP000628017">
    <property type="component" value="Unassembled WGS sequence"/>
</dbReference>
<comment type="caution">
    <text evidence="7">The sequence shown here is derived from an EMBL/GenBank/DDBJ whole genome shotgun (WGS) entry which is preliminary data.</text>
</comment>
<comment type="catalytic activity">
    <reaction evidence="6">
        <text>cytidine(1402) in 16S rRNA + S-adenosyl-L-methionine = N(4)-methylcytidine(1402) in 16S rRNA + S-adenosyl-L-homocysteine + H(+)</text>
        <dbReference type="Rhea" id="RHEA:42928"/>
        <dbReference type="Rhea" id="RHEA-COMP:10286"/>
        <dbReference type="Rhea" id="RHEA-COMP:10287"/>
        <dbReference type="ChEBI" id="CHEBI:15378"/>
        <dbReference type="ChEBI" id="CHEBI:57856"/>
        <dbReference type="ChEBI" id="CHEBI:59789"/>
        <dbReference type="ChEBI" id="CHEBI:74506"/>
        <dbReference type="ChEBI" id="CHEBI:82748"/>
        <dbReference type="EC" id="2.1.1.199"/>
    </reaction>
</comment>
<reference evidence="7" key="1">
    <citation type="journal article" date="2014" name="Int. J. Syst. Evol. Microbiol.">
        <title>Complete genome sequence of Corynebacterium casei LMG S-19264T (=DSM 44701T), isolated from a smear-ripened cheese.</title>
        <authorList>
            <consortium name="US DOE Joint Genome Institute (JGI-PGF)"/>
            <person name="Walter F."/>
            <person name="Albersmeier A."/>
            <person name="Kalinowski J."/>
            <person name="Ruckert C."/>
        </authorList>
    </citation>
    <scope>NUCLEOTIDE SEQUENCE</scope>
    <source>
        <strain evidence="7">CGMCC 1.15880</strain>
    </source>
</reference>
<feature type="binding site" evidence="6">
    <location>
        <position position="100"/>
    </location>
    <ligand>
        <name>S-adenosyl-L-methionine</name>
        <dbReference type="ChEBI" id="CHEBI:59789"/>
    </ligand>
</feature>
<dbReference type="NCBIfam" id="TIGR00006">
    <property type="entry name" value="16S rRNA (cytosine(1402)-N(4))-methyltransferase RsmH"/>
    <property type="match status" value="1"/>
</dbReference>
<dbReference type="PIRSF" id="PIRSF004486">
    <property type="entry name" value="MraW"/>
    <property type="match status" value="1"/>
</dbReference>
<comment type="function">
    <text evidence="6">Specifically methylates the N4 position of cytidine in position 1402 (C1402) of 16S rRNA.</text>
</comment>
<name>A0A916QUW2_9RHOB</name>
<dbReference type="AlphaFoldDB" id="A0A916QUW2"/>
<comment type="subcellular location">
    <subcellularLocation>
        <location evidence="6">Cytoplasm</location>
    </subcellularLocation>
</comment>
<dbReference type="Pfam" id="PF01795">
    <property type="entry name" value="Methyltransf_5"/>
    <property type="match status" value="1"/>
</dbReference>
<dbReference type="CDD" id="cd02440">
    <property type="entry name" value="AdoMet_MTases"/>
    <property type="match status" value="1"/>
</dbReference>
<dbReference type="GO" id="GO:0070475">
    <property type="term" value="P:rRNA base methylation"/>
    <property type="evidence" value="ECO:0007669"/>
    <property type="project" value="UniProtKB-UniRule"/>
</dbReference>
<keyword evidence="3 6" id="KW-0489">Methyltransferase</keyword>
<dbReference type="InterPro" id="IPR029063">
    <property type="entry name" value="SAM-dependent_MTases_sf"/>
</dbReference>
<dbReference type="Gene3D" id="3.40.50.150">
    <property type="entry name" value="Vaccinia Virus protein VP39"/>
    <property type="match status" value="1"/>
</dbReference>
<dbReference type="PANTHER" id="PTHR11265">
    <property type="entry name" value="S-ADENOSYL-METHYLTRANSFERASE MRAW"/>
    <property type="match status" value="1"/>
</dbReference>
<feature type="binding site" evidence="6">
    <location>
        <position position="107"/>
    </location>
    <ligand>
        <name>S-adenosyl-L-methionine</name>
        <dbReference type="ChEBI" id="CHEBI:59789"/>
    </ligand>
</feature>
<evidence type="ECO:0000313" key="7">
    <source>
        <dbReference type="EMBL" id="GGA13304.1"/>
    </source>
</evidence>
<evidence type="ECO:0000256" key="2">
    <source>
        <dbReference type="ARBA" id="ARBA00022552"/>
    </source>
</evidence>
<dbReference type="Gene3D" id="1.10.150.170">
    <property type="entry name" value="Putative methyltransferase TM0872, insert domain"/>
    <property type="match status" value="1"/>
</dbReference>
<dbReference type="RefSeq" id="WP_188671949.1">
    <property type="nucleotide sequence ID" value="NZ_BMKA01000002.1"/>
</dbReference>
<dbReference type="InterPro" id="IPR002903">
    <property type="entry name" value="RsmH"/>
</dbReference>
<dbReference type="GO" id="GO:0005737">
    <property type="term" value="C:cytoplasm"/>
    <property type="evidence" value="ECO:0007669"/>
    <property type="project" value="UniProtKB-SubCell"/>
</dbReference>
<keyword evidence="2 6" id="KW-0698">rRNA processing</keyword>
<keyword evidence="6" id="KW-0963">Cytoplasm</keyword>
<reference evidence="7" key="2">
    <citation type="submission" date="2020-09" db="EMBL/GenBank/DDBJ databases">
        <authorList>
            <person name="Sun Q."/>
            <person name="Zhou Y."/>
        </authorList>
    </citation>
    <scope>NUCLEOTIDE SEQUENCE</scope>
    <source>
        <strain evidence="7">CGMCC 1.15880</strain>
    </source>
</reference>
<protein>
    <recommendedName>
        <fullName evidence="6">Ribosomal RNA small subunit methyltransferase H</fullName>
        <ecNumber evidence="6">2.1.1.199</ecNumber>
    </recommendedName>
    <alternativeName>
        <fullName evidence="6">16S rRNA m(4)C1402 methyltransferase</fullName>
    </alternativeName>
    <alternativeName>
        <fullName evidence="6">rRNA (cytosine-N(4)-)-methyltransferase RsmH</fullName>
    </alternativeName>
</protein>